<accession>A0A5D0MDG3</accession>
<dbReference type="InterPro" id="IPR012938">
    <property type="entry name" value="Glc/Sorbosone_DH"/>
</dbReference>
<evidence type="ECO:0000313" key="3">
    <source>
        <dbReference type="Proteomes" id="UP000324143"/>
    </source>
</evidence>
<dbReference type="PANTHER" id="PTHR33546">
    <property type="entry name" value="LARGE, MULTIFUNCTIONAL SECRETED PROTEIN-RELATED"/>
    <property type="match status" value="1"/>
</dbReference>
<dbReference type="Gene3D" id="2.120.10.30">
    <property type="entry name" value="TolB, C-terminal domain"/>
    <property type="match status" value="1"/>
</dbReference>
<dbReference type="Proteomes" id="UP000324143">
    <property type="component" value="Unassembled WGS sequence"/>
</dbReference>
<proteinExistence type="predicted"/>
<comment type="caution">
    <text evidence="2">The sequence shown here is derived from an EMBL/GenBank/DDBJ whole genome shotgun (WGS) entry which is preliminary data.</text>
</comment>
<name>A0A5D0MDG3_9BACT</name>
<evidence type="ECO:0000259" key="1">
    <source>
        <dbReference type="Pfam" id="PF07995"/>
    </source>
</evidence>
<gene>
    <name evidence="2" type="ORF">FXF47_02485</name>
</gene>
<feature type="domain" description="Glucose/Sorbosone dehydrogenase" evidence="1">
    <location>
        <begin position="116"/>
        <end position="355"/>
    </location>
</feature>
<reference evidence="2" key="1">
    <citation type="submission" date="2019-08" db="EMBL/GenBank/DDBJ databases">
        <title>Genomic characterization of a novel candidate phylum (ARYD3) from a high temperature, high salinity tertiary oil reservoir in north central Oklahoma, USA.</title>
        <authorList>
            <person name="Youssef N.H."/>
            <person name="Yadav A."/>
            <person name="Elshahed M.S."/>
        </authorList>
    </citation>
    <scope>NUCLEOTIDE SEQUENCE [LARGE SCALE GENOMIC DNA]</scope>
    <source>
        <strain evidence="2">ARYD3</strain>
    </source>
</reference>
<organism evidence="2 3">
    <name type="scientific">Candidatus Mcinerneyibacterium aminivorans</name>
    <dbReference type="NCBI Taxonomy" id="2703815"/>
    <lineage>
        <taxon>Bacteria</taxon>
        <taxon>Candidatus Macinerneyibacteriota</taxon>
        <taxon>Candidatus Mcinerneyibacteria</taxon>
        <taxon>Candidatus Mcinerneyibacteriales</taxon>
        <taxon>Candidatus Mcinerneyibacteriaceae</taxon>
        <taxon>Candidatus Mcinerneyibacterium</taxon>
    </lineage>
</organism>
<dbReference type="EMBL" id="VSIX01000029">
    <property type="protein sequence ID" value="TYB31757.1"/>
    <property type="molecule type" value="Genomic_DNA"/>
</dbReference>
<dbReference type="PANTHER" id="PTHR33546:SF1">
    <property type="entry name" value="LARGE, MULTIFUNCTIONAL SECRETED PROTEIN"/>
    <property type="match status" value="1"/>
</dbReference>
<sequence>MKKFGIILVFFVITISFWAIDLNKINIPENFHIEIYAKNIKGARTLAFAEKGTIFVGTRTQKLYAVIDTDNDFKADKIITVADNLNQPNGIDYYKGNLYVAEVNRILVFENIMSNLKSPQFSILYDDLPEQTHHEWRYLKIGPDGKIYISIGAPCNVCLSENKHFASICRLDLDGTNFEIFARGIRNSVGFDWHPETETLWFTDNGRDWLGDNIPPDELNKAENQNLHFGFPFIHGENILDPKYGKKLDNNKKYIKPVVKLGPHVASLGMRFYNKNQFPEEYYNTIFIAEHGSWNRSTPIGYRVTNIKKINNQYEYTVFADGWLKDNKKFGRPVDVEVINDGSLIVSDDKNGYLYRIYYKK</sequence>
<dbReference type="InterPro" id="IPR011042">
    <property type="entry name" value="6-blade_b-propeller_TolB-like"/>
</dbReference>
<keyword evidence="3" id="KW-1185">Reference proteome</keyword>
<dbReference type="Pfam" id="PF07995">
    <property type="entry name" value="GSDH"/>
    <property type="match status" value="1"/>
</dbReference>
<evidence type="ECO:0000313" key="2">
    <source>
        <dbReference type="EMBL" id="TYB31757.1"/>
    </source>
</evidence>
<dbReference type="SUPFAM" id="SSF50952">
    <property type="entry name" value="Soluble quinoprotein glucose dehydrogenase"/>
    <property type="match status" value="1"/>
</dbReference>
<dbReference type="AlphaFoldDB" id="A0A5D0MDG3"/>
<dbReference type="InterPro" id="IPR011041">
    <property type="entry name" value="Quinoprot_gluc/sorb_DH_b-prop"/>
</dbReference>
<protein>
    <submittedName>
        <fullName evidence="2">Sorbosone dehydrogenase family protein</fullName>
    </submittedName>
</protein>